<dbReference type="InterPro" id="IPR001138">
    <property type="entry name" value="Zn2Cys6_DnaBD"/>
</dbReference>
<evidence type="ECO:0000259" key="7">
    <source>
        <dbReference type="PROSITE" id="PS50048"/>
    </source>
</evidence>
<dbReference type="CDD" id="cd00067">
    <property type="entry name" value="GAL4"/>
    <property type="match status" value="1"/>
</dbReference>
<evidence type="ECO:0000256" key="6">
    <source>
        <dbReference type="ARBA" id="ARBA00023242"/>
    </source>
</evidence>
<accession>A0A6A6R1Z9</accession>
<proteinExistence type="predicted"/>
<evidence type="ECO:0000256" key="2">
    <source>
        <dbReference type="ARBA" id="ARBA00022833"/>
    </source>
</evidence>
<keyword evidence="9" id="KW-1185">Reference proteome</keyword>
<protein>
    <recommendedName>
        <fullName evidence="7">Zn(2)-C6 fungal-type domain-containing protein</fullName>
    </recommendedName>
</protein>
<dbReference type="Gene3D" id="4.10.240.10">
    <property type="entry name" value="Zn(2)-C6 fungal-type DNA-binding domain"/>
    <property type="match status" value="1"/>
</dbReference>
<dbReference type="PROSITE" id="PS50048">
    <property type="entry name" value="ZN2_CY6_FUNGAL_2"/>
    <property type="match status" value="1"/>
</dbReference>
<dbReference type="GO" id="GO:0000981">
    <property type="term" value="F:DNA-binding transcription factor activity, RNA polymerase II-specific"/>
    <property type="evidence" value="ECO:0007669"/>
    <property type="project" value="InterPro"/>
</dbReference>
<keyword evidence="6" id="KW-0539">Nucleus</keyword>
<dbReference type="OrthoDB" id="3172332at2759"/>
<dbReference type="SMART" id="SM00066">
    <property type="entry name" value="GAL4"/>
    <property type="match status" value="1"/>
</dbReference>
<dbReference type="PROSITE" id="PS00463">
    <property type="entry name" value="ZN2_CY6_FUNGAL_1"/>
    <property type="match status" value="1"/>
</dbReference>
<keyword evidence="1" id="KW-0479">Metal-binding</keyword>
<dbReference type="PANTHER" id="PTHR36206:SF16">
    <property type="entry name" value="TRANSCRIPTION FACTOR DOMAIN-CONTAINING PROTEIN-RELATED"/>
    <property type="match status" value="1"/>
</dbReference>
<dbReference type="InterPro" id="IPR052360">
    <property type="entry name" value="Transcr_Regulatory_Proteins"/>
</dbReference>
<dbReference type="Proteomes" id="UP000799750">
    <property type="component" value="Unassembled WGS sequence"/>
</dbReference>
<evidence type="ECO:0000256" key="5">
    <source>
        <dbReference type="ARBA" id="ARBA00023163"/>
    </source>
</evidence>
<dbReference type="SUPFAM" id="SSF57701">
    <property type="entry name" value="Zn2/Cys6 DNA-binding domain"/>
    <property type="match status" value="1"/>
</dbReference>
<keyword evidence="4" id="KW-0238">DNA-binding</keyword>
<evidence type="ECO:0000313" key="8">
    <source>
        <dbReference type="EMBL" id="KAF2498731.1"/>
    </source>
</evidence>
<dbReference type="Pfam" id="PF11951">
    <property type="entry name" value="Fungal_trans_2"/>
    <property type="match status" value="1"/>
</dbReference>
<dbReference type="InterPro" id="IPR021858">
    <property type="entry name" value="Fun_TF"/>
</dbReference>
<sequence length="580" mass="65560">MDSRTRRPGKRKAKSGCRTCKIRKVKCDEGRPACERCISTGRVCDGYGIWGGGGNYYGNRQPQKAPNLNGYSSAIIPRPHAPLSLLVTGKEDTGYLEWFTHRTAPKLPGSFISNFWTTLLFQATLNEPAILHAVLALSAVHKGGIVKSADHQEHITLQHYSKAIKHLRPHFELNDRASSRVALITCVVFVCLELLRGHFSAAQLHLMSGLKVLQQMEVLSAGEDGTPRVRTSRESTDDWIISAFSRLRLQVELFKYTYQHPSLLSQGPAQDCLILQSTGPDHLAKDFGSINDAWQELERLLNQIFHLTHQARQHVAAPIEALHTPLTLLESQVCIEIELTQWHHKHELFNHKARSGDEEKVYRLLQLYHTMATIMAATCLQPDDESIFDVQTPRFRLLLQHAGTLYFGTPEPSRGNAAPKLPGQYVNMTNSIVDVGWVAPLYFVAIKCRVHPIRLRAVRLLEQTFHREGLWDSITAACVARKVMEVEERGFYEGVDMGDEAELESEIKELDLEMETLPQEYRLREVEVLLEGAPMDRILVFCKRRTVGIEERVLVSEYDVSLGRWKDEEGGYGGRLLKGS</sequence>
<dbReference type="InterPro" id="IPR036864">
    <property type="entry name" value="Zn2-C6_fun-type_DNA-bd_sf"/>
</dbReference>
<gene>
    <name evidence="8" type="ORF">BU16DRAFT_615737</name>
</gene>
<keyword evidence="3" id="KW-0805">Transcription regulation</keyword>
<name>A0A6A6R1Z9_9PEZI</name>
<evidence type="ECO:0000313" key="9">
    <source>
        <dbReference type="Proteomes" id="UP000799750"/>
    </source>
</evidence>
<evidence type="ECO:0000256" key="3">
    <source>
        <dbReference type="ARBA" id="ARBA00023015"/>
    </source>
</evidence>
<dbReference type="GO" id="GO:0008270">
    <property type="term" value="F:zinc ion binding"/>
    <property type="evidence" value="ECO:0007669"/>
    <property type="project" value="InterPro"/>
</dbReference>
<dbReference type="AlphaFoldDB" id="A0A6A6R1Z9"/>
<feature type="domain" description="Zn(2)-C6 fungal-type" evidence="7">
    <location>
        <begin position="16"/>
        <end position="44"/>
    </location>
</feature>
<dbReference type="Pfam" id="PF00172">
    <property type="entry name" value="Zn_clus"/>
    <property type="match status" value="1"/>
</dbReference>
<dbReference type="GO" id="GO:0003677">
    <property type="term" value="F:DNA binding"/>
    <property type="evidence" value="ECO:0007669"/>
    <property type="project" value="UniProtKB-KW"/>
</dbReference>
<reference evidence="8" key="1">
    <citation type="journal article" date="2020" name="Stud. Mycol.">
        <title>101 Dothideomycetes genomes: a test case for predicting lifestyles and emergence of pathogens.</title>
        <authorList>
            <person name="Haridas S."/>
            <person name="Albert R."/>
            <person name="Binder M."/>
            <person name="Bloem J."/>
            <person name="Labutti K."/>
            <person name="Salamov A."/>
            <person name="Andreopoulos B."/>
            <person name="Baker S."/>
            <person name="Barry K."/>
            <person name="Bills G."/>
            <person name="Bluhm B."/>
            <person name="Cannon C."/>
            <person name="Castanera R."/>
            <person name="Culley D."/>
            <person name="Daum C."/>
            <person name="Ezra D."/>
            <person name="Gonzalez J."/>
            <person name="Henrissat B."/>
            <person name="Kuo A."/>
            <person name="Liang C."/>
            <person name="Lipzen A."/>
            <person name="Lutzoni F."/>
            <person name="Magnuson J."/>
            <person name="Mondo S."/>
            <person name="Nolan M."/>
            <person name="Ohm R."/>
            <person name="Pangilinan J."/>
            <person name="Park H.-J."/>
            <person name="Ramirez L."/>
            <person name="Alfaro M."/>
            <person name="Sun H."/>
            <person name="Tritt A."/>
            <person name="Yoshinaga Y."/>
            <person name="Zwiers L.-H."/>
            <person name="Turgeon B."/>
            <person name="Goodwin S."/>
            <person name="Spatafora J."/>
            <person name="Crous P."/>
            <person name="Grigoriev I."/>
        </authorList>
    </citation>
    <scope>NUCLEOTIDE SEQUENCE</scope>
    <source>
        <strain evidence="8">CBS 269.34</strain>
    </source>
</reference>
<dbReference type="EMBL" id="MU004185">
    <property type="protein sequence ID" value="KAF2498731.1"/>
    <property type="molecule type" value="Genomic_DNA"/>
</dbReference>
<evidence type="ECO:0000256" key="1">
    <source>
        <dbReference type="ARBA" id="ARBA00022723"/>
    </source>
</evidence>
<keyword evidence="5" id="KW-0804">Transcription</keyword>
<organism evidence="8 9">
    <name type="scientific">Lophium mytilinum</name>
    <dbReference type="NCBI Taxonomy" id="390894"/>
    <lineage>
        <taxon>Eukaryota</taxon>
        <taxon>Fungi</taxon>
        <taxon>Dikarya</taxon>
        <taxon>Ascomycota</taxon>
        <taxon>Pezizomycotina</taxon>
        <taxon>Dothideomycetes</taxon>
        <taxon>Pleosporomycetidae</taxon>
        <taxon>Mytilinidiales</taxon>
        <taxon>Mytilinidiaceae</taxon>
        <taxon>Lophium</taxon>
    </lineage>
</organism>
<keyword evidence="2" id="KW-0862">Zinc</keyword>
<dbReference type="PANTHER" id="PTHR36206">
    <property type="entry name" value="ASPERCRYPTIN BIOSYNTHESIS CLUSTER-SPECIFIC TRANSCRIPTION REGULATOR ATNN-RELATED"/>
    <property type="match status" value="1"/>
</dbReference>
<evidence type="ECO:0000256" key="4">
    <source>
        <dbReference type="ARBA" id="ARBA00023125"/>
    </source>
</evidence>